<reference evidence="2" key="1">
    <citation type="journal article" date="2020" name="Nat. Commun.">
        <title>Large-scale genome sequencing of mycorrhizal fungi provides insights into the early evolution of symbiotic traits.</title>
        <authorList>
            <person name="Miyauchi S."/>
            <person name="Kiss E."/>
            <person name="Kuo A."/>
            <person name="Drula E."/>
            <person name="Kohler A."/>
            <person name="Sanchez-Garcia M."/>
            <person name="Morin E."/>
            <person name="Andreopoulos B."/>
            <person name="Barry K.W."/>
            <person name="Bonito G."/>
            <person name="Buee M."/>
            <person name="Carver A."/>
            <person name="Chen C."/>
            <person name="Cichocki N."/>
            <person name="Clum A."/>
            <person name="Culley D."/>
            <person name="Crous P.W."/>
            <person name="Fauchery L."/>
            <person name="Girlanda M."/>
            <person name="Hayes R.D."/>
            <person name="Keri Z."/>
            <person name="LaButti K."/>
            <person name="Lipzen A."/>
            <person name="Lombard V."/>
            <person name="Magnuson J."/>
            <person name="Maillard F."/>
            <person name="Murat C."/>
            <person name="Nolan M."/>
            <person name="Ohm R.A."/>
            <person name="Pangilinan J."/>
            <person name="Pereira M.F."/>
            <person name="Perotto S."/>
            <person name="Peter M."/>
            <person name="Pfister S."/>
            <person name="Riley R."/>
            <person name="Sitrit Y."/>
            <person name="Stielow J.B."/>
            <person name="Szollosi G."/>
            <person name="Zifcakova L."/>
            <person name="Stursova M."/>
            <person name="Spatafora J.W."/>
            <person name="Tedersoo L."/>
            <person name="Vaario L.M."/>
            <person name="Yamada A."/>
            <person name="Yan M."/>
            <person name="Wang P."/>
            <person name="Xu J."/>
            <person name="Bruns T."/>
            <person name="Baldrian P."/>
            <person name="Vilgalys R."/>
            <person name="Dunand C."/>
            <person name="Henrissat B."/>
            <person name="Grigoriev I.V."/>
            <person name="Hibbett D."/>
            <person name="Nagy L.G."/>
            <person name="Martin F.M."/>
        </authorList>
    </citation>
    <scope>NUCLEOTIDE SEQUENCE</scope>
    <source>
        <strain evidence="2">UH-Tt-Lm1</strain>
    </source>
</reference>
<dbReference type="Proteomes" id="UP000736335">
    <property type="component" value="Unassembled WGS sequence"/>
</dbReference>
<dbReference type="Gene3D" id="1.10.510.10">
    <property type="entry name" value="Transferase(Phosphotransferase) domain 1"/>
    <property type="match status" value="1"/>
</dbReference>
<dbReference type="EMBL" id="WIUZ02000015">
    <property type="protein sequence ID" value="KAF9780823.1"/>
    <property type="molecule type" value="Genomic_DNA"/>
</dbReference>
<dbReference type="InterPro" id="IPR040976">
    <property type="entry name" value="Pkinase_fungal"/>
</dbReference>
<protein>
    <recommendedName>
        <fullName evidence="1">Fungal-type protein kinase domain-containing protein</fullName>
    </recommendedName>
</protein>
<reference evidence="2" key="2">
    <citation type="submission" date="2020-11" db="EMBL/GenBank/DDBJ databases">
        <authorList>
            <consortium name="DOE Joint Genome Institute"/>
            <person name="Kuo A."/>
            <person name="Miyauchi S."/>
            <person name="Kiss E."/>
            <person name="Drula E."/>
            <person name="Kohler A."/>
            <person name="Sanchez-Garcia M."/>
            <person name="Andreopoulos B."/>
            <person name="Barry K.W."/>
            <person name="Bonito G."/>
            <person name="Buee M."/>
            <person name="Carver A."/>
            <person name="Chen C."/>
            <person name="Cichocki N."/>
            <person name="Clum A."/>
            <person name="Culley D."/>
            <person name="Crous P.W."/>
            <person name="Fauchery L."/>
            <person name="Girlanda M."/>
            <person name="Hayes R."/>
            <person name="Keri Z."/>
            <person name="Labutti K."/>
            <person name="Lipzen A."/>
            <person name="Lombard V."/>
            <person name="Magnuson J."/>
            <person name="Maillard F."/>
            <person name="Morin E."/>
            <person name="Murat C."/>
            <person name="Nolan M."/>
            <person name="Ohm R."/>
            <person name="Pangilinan J."/>
            <person name="Pereira M."/>
            <person name="Perotto S."/>
            <person name="Peter M."/>
            <person name="Riley R."/>
            <person name="Sitrit Y."/>
            <person name="Stielow B."/>
            <person name="Szollosi G."/>
            <person name="Zifcakova L."/>
            <person name="Stursova M."/>
            <person name="Spatafora J.W."/>
            <person name="Tedersoo L."/>
            <person name="Vaario L.-M."/>
            <person name="Yamada A."/>
            <person name="Yan M."/>
            <person name="Wang P."/>
            <person name="Xu J."/>
            <person name="Bruns T."/>
            <person name="Baldrian P."/>
            <person name="Vilgalys R."/>
            <person name="Henrissat B."/>
            <person name="Grigoriev I.V."/>
            <person name="Hibbett D."/>
            <person name="Nagy L.G."/>
            <person name="Martin F.M."/>
        </authorList>
    </citation>
    <scope>NUCLEOTIDE SEQUENCE</scope>
    <source>
        <strain evidence="2">UH-Tt-Lm1</strain>
    </source>
</reference>
<evidence type="ECO:0000313" key="3">
    <source>
        <dbReference type="Proteomes" id="UP000736335"/>
    </source>
</evidence>
<dbReference type="InterPro" id="IPR011009">
    <property type="entry name" value="Kinase-like_dom_sf"/>
</dbReference>
<sequence length="457" mass="50984">MNFALEHLSDIEVAGLPKFKSHIAFVPCNKGVLSNRDKAGSLFKPDLLIMTLQDTYKHHKLDGPDAPRLSEFTSIIAETSTDGSFSWEEVLLAIEVKRTRAPGWLPLTKSKLKGGAVREKNKWSDAEPSDSQRTISISSATVASFKHSASTAGLDTGAEALSTKWQRTGKDPIKKIMRSLAVQAGMYAAEKFSDSFSISHVLNLLIENDKFWVSWTNREGPILSSAHSFFDELPLMLVLLLVLQRFGRRQWGHISKLATENLPVKLHPVNADGNLGEEEVKVNFDPDDKAHLTWALLSRATAVVALGTTETKPGADKSSKEIDKEWLAFQKAQSAYKEAYAKKVKSHNLVLKVSWPETSRTEEWRTIEHARTLDGEEFWKVFWDCVACHYRLWVNGIHHSDISLKNLMCGFSETGVPVGVLNDFDLATWVGCSTMNNDRMGTIPFMVINLLNSGLKS</sequence>
<organism evidence="2 3">
    <name type="scientific">Thelephora terrestris</name>
    <dbReference type="NCBI Taxonomy" id="56493"/>
    <lineage>
        <taxon>Eukaryota</taxon>
        <taxon>Fungi</taxon>
        <taxon>Dikarya</taxon>
        <taxon>Basidiomycota</taxon>
        <taxon>Agaricomycotina</taxon>
        <taxon>Agaricomycetes</taxon>
        <taxon>Thelephorales</taxon>
        <taxon>Thelephoraceae</taxon>
        <taxon>Thelephora</taxon>
    </lineage>
</organism>
<accession>A0A9P6H8K5</accession>
<feature type="domain" description="Fungal-type protein kinase" evidence="1">
    <location>
        <begin position="376"/>
        <end position="452"/>
    </location>
</feature>
<dbReference type="OrthoDB" id="5584477at2759"/>
<comment type="caution">
    <text evidence="2">The sequence shown here is derived from an EMBL/GenBank/DDBJ whole genome shotgun (WGS) entry which is preliminary data.</text>
</comment>
<gene>
    <name evidence="2" type="ORF">BJ322DRAFT_1112224</name>
</gene>
<dbReference type="AlphaFoldDB" id="A0A9P6H8K5"/>
<evidence type="ECO:0000259" key="1">
    <source>
        <dbReference type="Pfam" id="PF17667"/>
    </source>
</evidence>
<dbReference type="SUPFAM" id="SSF56112">
    <property type="entry name" value="Protein kinase-like (PK-like)"/>
    <property type="match status" value="1"/>
</dbReference>
<proteinExistence type="predicted"/>
<name>A0A9P6H8K5_9AGAM</name>
<dbReference type="Pfam" id="PF17667">
    <property type="entry name" value="Pkinase_fungal"/>
    <property type="match status" value="1"/>
</dbReference>
<keyword evidence="3" id="KW-1185">Reference proteome</keyword>
<evidence type="ECO:0000313" key="2">
    <source>
        <dbReference type="EMBL" id="KAF9780823.1"/>
    </source>
</evidence>